<feature type="compositionally biased region" description="Acidic residues" evidence="1">
    <location>
        <begin position="361"/>
        <end position="375"/>
    </location>
</feature>
<reference evidence="2 3" key="1">
    <citation type="journal article" date="2016" name="G3 (Bethesda)">
        <title>First Draft Assembly and Annotation of the Genome of a California Endemic Oak Quercus lobata Nee (Fagaceae).</title>
        <authorList>
            <person name="Sork V.L."/>
            <person name="Fitz-Gibbon S.T."/>
            <person name="Puiu D."/>
            <person name="Crepeau M."/>
            <person name="Gugger P.F."/>
            <person name="Sherman R."/>
            <person name="Stevens K."/>
            <person name="Langley C.H."/>
            <person name="Pellegrini M."/>
            <person name="Salzberg S.L."/>
        </authorList>
    </citation>
    <scope>NUCLEOTIDE SEQUENCE [LARGE SCALE GENOMIC DNA]</scope>
    <source>
        <strain evidence="2 3">cv. SW786</strain>
    </source>
</reference>
<sequence length="375" mass="42443">MEDMFKVNMEDISKVIPWVGYIFQKLEDMCLEMDEIVKQYEVQNDESQLEMENGNVRECSSEVMQDVLPPSSVDIEKEEDSDLSVAGNIDGTTHEKSGECIGEKHFKEGPSKRDHLLDSSFVEPIKSMDIGLSFEENVNTGTNVKVEFSINKNPTKEKQTSRKKNSRVRQLSHQFQADNEMTLDSRAEMLLPFLDDVKGSNSFKKIAEEIDADACDDILPPDSVGLVESRESKVMEVELRCGDTTTQSIERYCGSVDEGSREDDVTKQGIQTVQPSDKVQLDENSVMVPYCSELYTVSCEESKDRSFKKDSNEAFASKLGLKKKKKKKEDEQNATCYDDFNVELDQQRGKGSKSYLAENPDTPDQESSESDWEIV</sequence>
<protein>
    <submittedName>
        <fullName evidence="2">Uncharacterized protein</fullName>
    </submittedName>
</protein>
<dbReference type="EMBL" id="LRBV02000005">
    <property type="status" value="NOT_ANNOTATED_CDS"/>
    <property type="molecule type" value="Genomic_DNA"/>
</dbReference>
<dbReference type="PANTHER" id="PTHR34659:SF1">
    <property type="entry name" value="PROTEIN EGT2"/>
    <property type="match status" value="1"/>
</dbReference>
<proteinExistence type="predicted"/>
<evidence type="ECO:0000313" key="2">
    <source>
        <dbReference type="EnsemblPlants" id="QL05p046502:mrna"/>
    </source>
</evidence>
<dbReference type="OrthoDB" id="778244at2759"/>
<dbReference type="OMA" id="MEEASHQ"/>
<dbReference type="GeneID" id="115989395"/>
<reference evidence="2" key="2">
    <citation type="submission" date="2021-01" db="UniProtKB">
        <authorList>
            <consortium name="EnsemblPlants"/>
        </authorList>
    </citation>
    <scope>IDENTIFICATION</scope>
</reference>
<dbReference type="Gramene" id="QL05p046502:mrna">
    <property type="protein sequence ID" value="QL05p046502:mrna"/>
    <property type="gene ID" value="QL05p046502"/>
</dbReference>
<gene>
    <name evidence="2" type="primary">LOC115989395</name>
</gene>
<evidence type="ECO:0000256" key="1">
    <source>
        <dbReference type="SAM" id="MobiDB-lite"/>
    </source>
</evidence>
<organism evidence="2 3">
    <name type="scientific">Quercus lobata</name>
    <name type="common">Valley oak</name>
    <dbReference type="NCBI Taxonomy" id="97700"/>
    <lineage>
        <taxon>Eukaryota</taxon>
        <taxon>Viridiplantae</taxon>
        <taxon>Streptophyta</taxon>
        <taxon>Embryophyta</taxon>
        <taxon>Tracheophyta</taxon>
        <taxon>Spermatophyta</taxon>
        <taxon>Magnoliopsida</taxon>
        <taxon>eudicotyledons</taxon>
        <taxon>Gunneridae</taxon>
        <taxon>Pentapetalae</taxon>
        <taxon>rosids</taxon>
        <taxon>fabids</taxon>
        <taxon>Fagales</taxon>
        <taxon>Fagaceae</taxon>
        <taxon>Quercus</taxon>
    </lineage>
</organism>
<dbReference type="Proteomes" id="UP000594261">
    <property type="component" value="Chromosome 5"/>
</dbReference>
<keyword evidence="3" id="KW-1185">Reference proteome</keyword>
<evidence type="ECO:0000313" key="3">
    <source>
        <dbReference type="Proteomes" id="UP000594261"/>
    </source>
</evidence>
<dbReference type="InParanoid" id="A0A7N2R4X9"/>
<name>A0A7N2R4X9_QUELO</name>
<dbReference type="KEGG" id="qlo:115989395"/>
<dbReference type="InterPro" id="IPR053273">
    <property type="entry name" value="CST_Regulator"/>
</dbReference>
<dbReference type="AlphaFoldDB" id="A0A7N2R4X9"/>
<feature type="region of interest" description="Disordered" evidence="1">
    <location>
        <begin position="347"/>
        <end position="375"/>
    </location>
</feature>
<dbReference type="RefSeq" id="XP_030968927.1">
    <property type="nucleotide sequence ID" value="XM_031113067.1"/>
</dbReference>
<dbReference type="EnsemblPlants" id="QL05p046502:mrna">
    <property type="protein sequence ID" value="QL05p046502:mrna"/>
    <property type="gene ID" value="QL05p046502"/>
</dbReference>
<accession>A0A7N2R4X9</accession>
<dbReference type="PANTHER" id="PTHR34659">
    <property type="entry name" value="BNAA05G11610D PROTEIN"/>
    <property type="match status" value="1"/>
</dbReference>